<proteinExistence type="predicted"/>
<protein>
    <submittedName>
        <fullName evidence="1">Uncharacterized protein</fullName>
    </submittedName>
</protein>
<reference evidence="1" key="1">
    <citation type="submission" date="2014-09" db="EMBL/GenBank/DDBJ databases">
        <authorList>
            <person name="Magalhaes I.L.F."/>
            <person name="Oliveira U."/>
            <person name="Santos F.R."/>
            <person name="Vidigal T.H.D.A."/>
            <person name="Brescovit A.D."/>
            <person name="Santos A.J."/>
        </authorList>
    </citation>
    <scope>NUCLEOTIDE SEQUENCE</scope>
    <source>
        <tissue evidence="1">Shoot tissue taken approximately 20 cm above the soil surface</tissue>
    </source>
</reference>
<name>A0A0A9AYI3_ARUDO</name>
<dbReference type="AlphaFoldDB" id="A0A0A9AYI3"/>
<sequence length="18" mass="2072">MKVMPRWPARCRTLAASP</sequence>
<organism evidence="1">
    <name type="scientific">Arundo donax</name>
    <name type="common">Giant reed</name>
    <name type="synonym">Donax arundinaceus</name>
    <dbReference type="NCBI Taxonomy" id="35708"/>
    <lineage>
        <taxon>Eukaryota</taxon>
        <taxon>Viridiplantae</taxon>
        <taxon>Streptophyta</taxon>
        <taxon>Embryophyta</taxon>
        <taxon>Tracheophyta</taxon>
        <taxon>Spermatophyta</taxon>
        <taxon>Magnoliopsida</taxon>
        <taxon>Liliopsida</taxon>
        <taxon>Poales</taxon>
        <taxon>Poaceae</taxon>
        <taxon>PACMAD clade</taxon>
        <taxon>Arundinoideae</taxon>
        <taxon>Arundineae</taxon>
        <taxon>Arundo</taxon>
    </lineage>
</organism>
<evidence type="ECO:0000313" key="1">
    <source>
        <dbReference type="EMBL" id="JAD52092.1"/>
    </source>
</evidence>
<accession>A0A0A9AYI3</accession>
<reference evidence="1" key="2">
    <citation type="journal article" date="2015" name="Data Brief">
        <title>Shoot transcriptome of the giant reed, Arundo donax.</title>
        <authorList>
            <person name="Barrero R.A."/>
            <person name="Guerrero F.D."/>
            <person name="Moolhuijzen P."/>
            <person name="Goolsby J.A."/>
            <person name="Tidwell J."/>
            <person name="Bellgard S.E."/>
            <person name="Bellgard M.I."/>
        </authorList>
    </citation>
    <scope>NUCLEOTIDE SEQUENCE</scope>
    <source>
        <tissue evidence="1">Shoot tissue taken approximately 20 cm above the soil surface</tissue>
    </source>
</reference>
<dbReference type="EMBL" id="GBRH01245803">
    <property type="protein sequence ID" value="JAD52092.1"/>
    <property type="molecule type" value="Transcribed_RNA"/>
</dbReference>